<dbReference type="PANTHER" id="PTHR30602">
    <property type="entry name" value="AMINO-ACID ACETYLTRANSFERASE"/>
    <property type="match status" value="1"/>
</dbReference>
<protein>
    <submittedName>
        <fullName evidence="3">Uncharacterized protein</fullName>
    </submittedName>
</protein>
<dbReference type="Gene3D" id="3.40.1160.10">
    <property type="entry name" value="Acetylglutamate kinase-like"/>
    <property type="match status" value="1"/>
</dbReference>
<proteinExistence type="predicted"/>
<dbReference type="InterPro" id="IPR036393">
    <property type="entry name" value="AceGlu_kinase-like_sf"/>
</dbReference>
<keyword evidence="1" id="KW-0808">Transferase</keyword>
<evidence type="ECO:0000256" key="1">
    <source>
        <dbReference type="ARBA" id="ARBA00022679"/>
    </source>
</evidence>
<dbReference type="GO" id="GO:0006526">
    <property type="term" value="P:L-arginine biosynthetic process"/>
    <property type="evidence" value="ECO:0007669"/>
    <property type="project" value="InterPro"/>
</dbReference>
<dbReference type="ExpressionAtlas" id="N1QWT7">
    <property type="expression patterns" value="baseline"/>
</dbReference>
<keyword evidence="2" id="KW-0012">Acyltransferase</keyword>
<organism evidence="3">
    <name type="scientific">Aegilops tauschii</name>
    <name type="common">Tausch's goatgrass</name>
    <name type="synonym">Aegilops squarrosa</name>
    <dbReference type="NCBI Taxonomy" id="37682"/>
    <lineage>
        <taxon>Eukaryota</taxon>
        <taxon>Viridiplantae</taxon>
        <taxon>Streptophyta</taxon>
        <taxon>Embryophyta</taxon>
        <taxon>Tracheophyta</taxon>
        <taxon>Spermatophyta</taxon>
        <taxon>Magnoliopsida</taxon>
        <taxon>Liliopsida</taxon>
        <taxon>Poales</taxon>
        <taxon>Poaceae</taxon>
        <taxon>BOP clade</taxon>
        <taxon>Pooideae</taxon>
        <taxon>Triticodae</taxon>
        <taxon>Triticeae</taxon>
        <taxon>Triticinae</taxon>
        <taxon>Aegilops</taxon>
    </lineage>
</organism>
<evidence type="ECO:0000313" key="3">
    <source>
        <dbReference type="EnsemblPlants" id="EMT14760"/>
    </source>
</evidence>
<dbReference type="InterPro" id="IPR010167">
    <property type="entry name" value="NH2A_AcTrfase"/>
</dbReference>
<reference evidence="3" key="1">
    <citation type="submission" date="2015-06" db="UniProtKB">
        <authorList>
            <consortium name="EnsemblPlants"/>
        </authorList>
    </citation>
    <scope>IDENTIFICATION</scope>
</reference>
<dbReference type="PANTHER" id="PTHR30602:SF12">
    <property type="entry name" value="AMINO-ACID ACETYLTRANSFERASE NAGS1, CHLOROPLASTIC-RELATED"/>
    <property type="match status" value="1"/>
</dbReference>
<name>N1QWT7_AEGTA</name>
<dbReference type="GO" id="GO:0005737">
    <property type="term" value="C:cytoplasm"/>
    <property type="evidence" value="ECO:0007669"/>
    <property type="project" value="InterPro"/>
</dbReference>
<dbReference type="AlphaFoldDB" id="N1QWT7"/>
<dbReference type="GO" id="GO:0004042">
    <property type="term" value="F:L-glutamate N-acetyltransferase activity"/>
    <property type="evidence" value="ECO:0007669"/>
    <property type="project" value="InterPro"/>
</dbReference>
<evidence type="ECO:0000256" key="2">
    <source>
        <dbReference type="ARBA" id="ARBA00023315"/>
    </source>
</evidence>
<accession>N1QWT7</accession>
<sequence>MAPSFGIKFVLVPGIHVKIDKLFAERGKKAKYASHYCITDLDAIEAAMEAAGRIRLSMEAKLSPGPPMLNLRRHGVNGSWHEKTNNVASGNFLVVKVSLPVLLPYIIPSWCICTMDHIKGFYGVKDLGNNLLGDYWTKDIISQLDHVQ</sequence>
<dbReference type="EnsemblPlants" id="EMT14760">
    <property type="protein sequence ID" value="EMT14760"/>
    <property type="gene ID" value="F775_16409"/>
</dbReference>